<dbReference type="SMART" id="SM00460">
    <property type="entry name" value="TGc"/>
    <property type="match status" value="1"/>
</dbReference>
<name>A0A366ERW6_9HYPH</name>
<evidence type="ECO:0000313" key="3">
    <source>
        <dbReference type="Proteomes" id="UP000253529"/>
    </source>
</evidence>
<keyword evidence="3" id="KW-1185">Reference proteome</keyword>
<dbReference type="InterPro" id="IPR002931">
    <property type="entry name" value="Transglutaminase-like"/>
</dbReference>
<evidence type="ECO:0000313" key="2">
    <source>
        <dbReference type="EMBL" id="RBP05153.1"/>
    </source>
</evidence>
<sequence>MLIRYGYEMTFTCAAPTPMICQLDVHPSCVPAVRAEAQFAATPHVESWLYADVFGNRCRRFNAPAGDLTISTDGVIEVSGLPDPVVAGAGEIPVAELPDDTLLYLVGSRYVETDKLSQIAWNRFGSTPSGWARVQAICDFVNGHIDFDYQKARATRTAYEAYEERVGVCRDFAHLAVAFCRCMNIPARYCNGYLGDIGVPPDPAPMDFSAWFDVFLGGRWLTFDARHNTPRIGRVLIARGRDAADIPLVNSFGPHALKTFRVWTNETGAAALA</sequence>
<protein>
    <submittedName>
        <fullName evidence="2">Transglutaminase-like putative cysteine protease</fullName>
    </submittedName>
</protein>
<dbReference type="AlphaFoldDB" id="A0A366ERW6"/>
<accession>A0A366ERW6</accession>
<dbReference type="EMBL" id="QNRK01000036">
    <property type="protein sequence ID" value="RBP05153.1"/>
    <property type="molecule type" value="Genomic_DNA"/>
</dbReference>
<dbReference type="SUPFAM" id="SSF54001">
    <property type="entry name" value="Cysteine proteinases"/>
    <property type="match status" value="1"/>
</dbReference>
<keyword evidence="2" id="KW-0645">Protease</keyword>
<dbReference type="OrthoDB" id="5438043at2"/>
<dbReference type="PANTHER" id="PTHR33490">
    <property type="entry name" value="BLR5614 PROTEIN-RELATED"/>
    <property type="match status" value="1"/>
</dbReference>
<dbReference type="Gene3D" id="2.60.40.2250">
    <property type="match status" value="1"/>
</dbReference>
<dbReference type="PANTHER" id="PTHR33490:SF12">
    <property type="entry name" value="BLL5557 PROTEIN"/>
    <property type="match status" value="1"/>
</dbReference>
<dbReference type="Gene3D" id="3.10.620.30">
    <property type="match status" value="1"/>
</dbReference>
<dbReference type="Pfam" id="PF01841">
    <property type="entry name" value="Transglut_core"/>
    <property type="match status" value="1"/>
</dbReference>
<dbReference type="RefSeq" id="WP_113891963.1">
    <property type="nucleotide sequence ID" value="NZ_QNRK01000036.1"/>
</dbReference>
<dbReference type="InterPro" id="IPR038765">
    <property type="entry name" value="Papain-like_cys_pep_sf"/>
</dbReference>
<feature type="domain" description="Transglutaminase-like" evidence="1">
    <location>
        <begin position="161"/>
        <end position="227"/>
    </location>
</feature>
<gene>
    <name evidence="2" type="ORF">DFR50_13643</name>
</gene>
<organism evidence="2 3">
    <name type="scientific">Roseiarcus fermentans</name>
    <dbReference type="NCBI Taxonomy" id="1473586"/>
    <lineage>
        <taxon>Bacteria</taxon>
        <taxon>Pseudomonadati</taxon>
        <taxon>Pseudomonadota</taxon>
        <taxon>Alphaproteobacteria</taxon>
        <taxon>Hyphomicrobiales</taxon>
        <taxon>Roseiarcaceae</taxon>
        <taxon>Roseiarcus</taxon>
    </lineage>
</organism>
<dbReference type="GO" id="GO:0006508">
    <property type="term" value="P:proteolysis"/>
    <property type="evidence" value="ECO:0007669"/>
    <property type="project" value="UniProtKB-KW"/>
</dbReference>
<comment type="caution">
    <text evidence="2">The sequence shown here is derived from an EMBL/GenBank/DDBJ whole genome shotgun (WGS) entry which is preliminary data.</text>
</comment>
<evidence type="ECO:0000259" key="1">
    <source>
        <dbReference type="SMART" id="SM00460"/>
    </source>
</evidence>
<reference evidence="2 3" key="1">
    <citation type="submission" date="2018-06" db="EMBL/GenBank/DDBJ databases">
        <title>Genomic Encyclopedia of Type Strains, Phase IV (KMG-IV): sequencing the most valuable type-strain genomes for metagenomic binning, comparative biology and taxonomic classification.</title>
        <authorList>
            <person name="Goeker M."/>
        </authorList>
    </citation>
    <scope>NUCLEOTIDE SEQUENCE [LARGE SCALE GENOMIC DNA]</scope>
    <source>
        <strain evidence="2 3">DSM 24875</strain>
    </source>
</reference>
<dbReference type="GO" id="GO:0008233">
    <property type="term" value="F:peptidase activity"/>
    <property type="evidence" value="ECO:0007669"/>
    <property type="project" value="UniProtKB-KW"/>
</dbReference>
<keyword evidence="2" id="KW-0378">Hydrolase</keyword>
<dbReference type="Proteomes" id="UP000253529">
    <property type="component" value="Unassembled WGS sequence"/>
</dbReference>
<proteinExistence type="predicted"/>